<reference evidence="2" key="1">
    <citation type="submission" date="2022-12" db="EMBL/GenBank/DDBJ databases">
        <title>Reference genome sequencing for broad-spectrum identification of bacterial and archaeal isolates by mass spectrometry.</title>
        <authorList>
            <person name="Sekiguchi Y."/>
            <person name="Tourlousse D.M."/>
        </authorList>
    </citation>
    <scope>NUCLEOTIDE SEQUENCE</scope>
    <source>
        <strain evidence="2">H2</strain>
    </source>
</reference>
<organism evidence="2 3">
    <name type="scientific">Geobacter hydrogenophilus</name>
    <dbReference type="NCBI Taxonomy" id="40983"/>
    <lineage>
        <taxon>Bacteria</taxon>
        <taxon>Pseudomonadati</taxon>
        <taxon>Thermodesulfobacteriota</taxon>
        <taxon>Desulfuromonadia</taxon>
        <taxon>Geobacterales</taxon>
        <taxon>Geobacteraceae</taxon>
        <taxon>Geobacter</taxon>
    </lineage>
</organism>
<comment type="caution">
    <text evidence="2">The sequence shown here is derived from an EMBL/GenBank/DDBJ whole genome shotgun (WGS) entry which is preliminary data.</text>
</comment>
<accession>A0A9W6LCJ1</accession>
<feature type="signal peptide" evidence="1">
    <location>
        <begin position="1"/>
        <end position="21"/>
    </location>
</feature>
<dbReference type="Proteomes" id="UP001144352">
    <property type="component" value="Unassembled WGS sequence"/>
</dbReference>
<gene>
    <name evidence="2" type="ORF">GHYDROH2_14660</name>
</gene>
<keyword evidence="1" id="KW-0732">Signal</keyword>
<evidence type="ECO:0000313" key="3">
    <source>
        <dbReference type="Proteomes" id="UP001144352"/>
    </source>
</evidence>
<keyword evidence="2" id="KW-0449">Lipoprotein</keyword>
<feature type="chain" id="PRO_5040794970" evidence="1">
    <location>
        <begin position="22"/>
        <end position="197"/>
    </location>
</feature>
<dbReference type="AlphaFoldDB" id="A0A9W6LCJ1"/>
<name>A0A9W6LCJ1_9BACT</name>
<proteinExistence type="predicted"/>
<dbReference type="EMBL" id="BSDS01000001">
    <property type="protein sequence ID" value="GLI37965.1"/>
    <property type="molecule type" value="Genomic_DNA"/>
</dbReference>
<protein>
    <submittedName>
        <fullName evidence="2">Lipoprotein</fullName>
    </submittedName>
</protein>
<evidence type="ECO:0000256" key="1">
    <source>
        <dbReference type="SAM" id="SignalP"/>
    </source>
</evidence>
<dbReference type="RefSeq" id="WP_214186277.1">
    <property type="nucleotide sequence ID" value="NZ_BSDS01000001.1"/>
</dbReference>
<evidence type="ECO:0000313" key="2">
    <source>
        <dbReference type="EMBL" id="GLI37965.1"/>
    </source>
</evidence>
<keyword evidence="3" id="KW-1185">Reference proteome</keyword>
<sequence>MNRICLIALSILAFVCLGGCAGTAELAKTASLATRQNVFVEKQQGQLLPSGCAELRVVSSLKTHKPGIYSEQDIHGTPGYKLLINIDGQVAVLSGDPRPELREPVGLRDSEAGEGMRYRFTRTLYVRAGAHRVVIALPADNIATERKIVLSEGSSNTLVLEPGYGTTPPRSRPWNYSVTDFKEGIRSLRVVLDGEAI</sequence>